<dbReference type="AlphaFoldDB" id="A0A0C3S7F9"/>
<dbReference type="EMBL" id="KN840511">
    <property type="protein sequence ID" value="KIP06752.1"/>
    <property type="molecule type" value="Genomic_DNA"/>
</dbReference>
<dbReference type="Proteomes" id="UP000053257">
    <property type="component" value="Unassembled WGS sequence"/>
</dbReference>
<evidence type="ECO:0000313" key="2">
    <source>
        <dbReference type="Proteomes" id="UP000053257"/>
    </source>
</evidence>
<evidence type="ECO:0000313" key="1">
    <source>
        <dbReference type="EMBL" id="KIP06752.1"/>
    </source>
</evidence>
<dbReference type="HOGENOM" id="CLU_107219_0_0_1"/>
<proteinExistence type="predicted"/>
<accession>A0A0C3S7F9</accession>
<sequence>MAANIVLPPLTTWAQQQLTALFQATDQTAFDAAFDAFVAAQPTSLVVNGQPLSRDAYKAQIWQDKFLEAGAQVRFLGVNAVSSNPQQPVTAGEVGVFLQATIDEQLLLMGAPETRSVFLSLNLVVIQDPTLKPPTGPIHGFFDGRRVSALTAVSTGDPSDAIVPPVINPGGPIQPAPSST</sequence>
<dbReference type="OrthoDB" id="3188871at2759"/>
<gene>
    <name evidence="1" type="ORF">PHLGIDRAFT_128084</name>
</gene>
<protein>
    <recommendedName>
        <fullName evidence="3">NTF2 domain-containing protein</fullName>
    </recommendedName>
</protein>
<keyword evidence="2" id="KW-1185">Reference proteome</keyword>
<evidence type="ECO:0008006" key="3">
    <source>
        <dbReference type="Google" id="ProtNLM"/>
    </source>
</evidence>
<reference evidence="1 2" key="1">
    <citation type="journal article" date="2014" name="PLoS Genet.">
        <title>Analysis of the Phlebiopsis gigantea genome, transcriptome and secretome provides insight into its pioneer colonization strategies of wood.</title>
        <authorList>
            <person name="Hori C."/>
            <person name="Ishida T."/>
            <person name="Igarashi K."/>
            <person name="Samejima M."/>
            <person name="Suzuki H."/>
            <person name="Master E."/>
            <person name="Ferreira P."/>
            <person name="Ruiz-Duenas F.J."/>
            <person name="Held B."/>
            <person name="Canessa P."/>
            <person name="Larrondo L.F."/>
            <person name="Schmoll M."/>
            <person name="Druzhinina I.S."/>
            <person name="Kubicek C.P."/>
            <person name="Gaskell J.A."/>
            <person name="Kersten P."/>
            <person name="St John F."/>
            <person name="Glasner J."/>
            <person name="Sabat G."/>
            <person name="Splinter BonDurant S."/>
            <person name="Syed K."/>
            <person name="Yadav J."/>
            <person name="Mgbeahuruike A.C."/>
            <person name="Kovalchuk A."/>
            <person name="Asiegbu F.O."/>
            <person name="Lackner G."/>
            <person name="Hoffmeister D."/>
            <person name="Rencoret J."/>
            <person name="Gutierrez A."/>
            <person name="Sun H."/>
            <person name="Lindquist E."/>
            <person name="Barry K."/>
            <person name="Riley R."/>
            <person name="Grigoriev I.V."/>
            <person name="Henrissat B."/>
            <person name="Kues U."/>
            <person name="Berka R.M."/>
            <person name="Martinez A.T."/>
            <person name="Covert S.F."/>
            <person name="Blanchette R.A."/>
            <person name="Cullen D."/>
        </authorList>
    </citation>
    <scope>NUCLEOTIDE SEQUENCE [LARGE SCALE GENOMIC DNA]</scope>
    <source>
        <strain evidence="1 2">11061_1 CR5-6</strain>
    </source>
</reference>
<organism evidence="1 2">
    <name type="scientific">Phlebiopsis gigantea (strain 11061_1 CR5-6)</name>
    <name type="common">White-rot fungus</name>
    <name type="synonym">Peniophora gigantea</name>
    <dbReference type="NCBI Taxonomy" id="745531"/>
    <lineage>
        <taxon>Eukaryota</taxon>
        <taxon>Fungi</taxon>
        <taxon>Dikarya</taxon>
        <taxon>Basidiomycota</taxon>
        <taxon>Agaricomycotina</taxon>
        <taxon>Agaricomycetes</taxon>
        <taxon>Polyporales</taxon>
        <taxon>Phanerochaetaceae</taxon>
        <taxon>Phlebiopsis</taxon>
    </lineage>
</organism>
<name>A0A0C3S7F9_PHLG1</name>